<dbReference type="CDD" id="cd00865">
    <property type="entry name" value="PEBP_bact_arch"/>
    <property type="match status" value="1"/>
</dbReference>
<dbReference type="AlphaFoldDB" id="A0A540VQI0"/>
<dbReference type="InterPro" id="IPR005247">
    <property type="entry name" value="YbhB_YbcL/LppC-like"/>
</dbReference>
<dbReference type="Proteomes" id="UP000315400">
    <property type="component" value="Unassembled WGS sequence"/>
</dbReference>
<dbReference type="SUPFAM" id="SSF49777">
    <property type="entry name" value="PEBP-like"/>
    <property type="match status" value="1"/>
</dbReference>
<reference evidence="1 2" key="1">
    <citation type="submission" date="2019-06" db="EMBL/GenBank/DDBJ databases">
        <title>Metagenome assembled Genome of Spiribacter salinus SL48-SHIP from the microbial mat of Salt Lake 48 (Novosibirsk region, Russia).</title>
        <authorList>
            <person name="Shipova A."/>
            <person name="Rozanov A.S."/>
            <person name="Bryanskaya A.V."/>
            <person name="Peltek S.E."/>
        </authorList>
    </citation>
    <scope>NUCLEOTIDE SEQUENCE [LARGE SCALE GENOMIC DNA]</scope>
    <source>
        <strain evidence="1">SL48-SHIP-2</strain>
    </source>
</reference>
<dbReference type="Gene3D" id="3.90.280.10">
    <property type="entry name" value="PEBP-like"/>
    <property type="match status" value="1"/>
</dbReference>
<dbReference type="Pfam" id="PF01161">
    <property type="entry name" value="PBP"/>
    <property type="match status" value="1"/>
</dbReference>
<name>A0A540VQI0_9GAMM</name>
<dbReference type="InterPro" id="IPR008914">
    <property type="entry name" value="PEBP"/>
</dbReference>
<dbReference type="PANTHER" id="PTHR30289:SF1">
    <property type="entry name" value="PEBP (PHOSPHATIDYLETHANOLAMINE-BINDING PROTEIN) FAMILY PROTEIN"/>
    <property type="match status" value="1"/>
</dbReference>
<protein>
    <submittedName>
        <fullName evidence="1">YbhB/YbcL family Raf kinase inhibitor-like protein</fullName>
    </submittedName>
</protein>
<dbReference type="PANTHER" id="PTHR30289">
    <property type="entry name" value="UNCHARACTERIZED PROTEIN YBCL-RELATED"/>
    <property type="match status" value="1"/>
</dbReference>
<gene>
    <name evidence="1" type="ORF">FKY71_11285</name>
</gene>
<proteinExistence type="predicted"/>
<sequence length="154" mass="16683">MMLILTSPDFNPGETIPVRFTCDGDNVSPAFRWTGLPEGTKELLLVCDDPDAPSGIFRHWAAWGISPESGFLRSGFGPETLEPGFHQAINDFGKPGYGGPCPPEGDTPHAYHFRLSALREPITTAASGASCEEIITLAQPKVIEFTELVGFYGR</sequence>
<accession>A0A540VQI0</accession>
<dbReference type="EMBL" id="VIFK01000114">
    <property type="protein sequence ID" value="TQE98926.1"/>
    <property type="molecule type" value="Genomic_DNA"/>
</dbReference>
<dbReference type="InterPro" id="IPR036610">
    <property type="entry name" value="PEBP-like_sf"/>
</dbReference>
<organism evidence="1 2">
    <name type="scientific">Spiribacter salinus</name>
    <dbReference type="NCBI Taxonomy" id="1335746"/>
    <lineage>
        <taxon>Bacteria</taxon>
        <taxon>Pseudomonadati</taxon>
        <taxon>Pseudomonadota</taxon>
        <taxon>Gammaproteobacteria</taxon>
        <taxon>Chromatiales</taxon>
        <taxon>Ectothiorhodospiraceae</taxon>
        <taxon>Spiribacter</taxon>
    </lineage>
</organism>
<evidence type="ECO:0000313" key="1">
    <source>
        <dbReference type="EMBL" id="TQE98926.1"/>
    </source>
</evidence>
<comment type="caution">
    <text evidence="1">The sequence shown here is derived from an EMBL/GenBank/DDBJ whole genome shotgun (WGS) entry which is preliminary data.</text>
</comment>
<dbReference type="NCBIfam" id="TIGR00481">
    <property type="entry name" value="YbhB/YbcL family Raf kinase inhibitor-like protein"/>
    <property type="match status" value="1"/>
</dbReference>
<evidence type="ECO:0000313" key="2">
    <source>
        <dbReference type="Proteomes" id="UP000315400"/>
    </source>
</evidence>